<keyword evidence="1" id="KW-0175">Coiled coil</keyword>
<organism evidence="3">
    <name type="scientific">hydrothermal vent metagenome</name>
    <dbReference type="NCBI Taxonomy" id="652676"/>
    <lineage>
        <taxon>unclassified sequences</taxon>
        <taxon>metagenomes</taxon>
        <taxon>ecological metagenomes</taxon>
    </lineage>
</organism>
<evidence type="ECO:0000256" key="2">
    <source>
        <dbReference type="SAM" id="Phobius"/>
    </source>
</evidence>
<accession>A0A1W1CIX7</accession>
<keyword evidence="2" id="KW-0472">Membrane</keyword>
<protein>
    <submittedName>
        <fullName evidence="3">Uncharacterized protein</fullName>
    </submittedName>
</protein>
<evidence type="ECO:0000313" key="3">
    <source>
        <dbReference type="EMBL" id="SFV65652.1"/>
    </source>
</evidence>
<proteinExistence type="predicted"/>
<dbReference type="AlphaFoldDB" id="A0A1W1CIX7"/>
<name>A0A1W1CIX7_9ZZZZ</name>
<keyword evidence="2" id="KW-0812">Transmembrane</keyword>
<sequence length="110" mass="13098">MFVQWSLLTILSIVSIYLFVKMFYFKSITNKEQRSNDLMKMTLQEAEILIRKYQIQLQRALGNVDILTEELTKLRNELKVLKQRNSKHRQEVDRLNAKIKALESRIDALL</sequence>
<feature type="transmembrane region" description="Helical" evidence="2">
    <location>
        <begin position="6"/>
        <end position="25"/>
    </location>
</feature>
<dbReference type="EMBL" id="FPHK01000093">
    <property type="protein sequence ID" value="SFV65652.1"/>
    <property type="molecule type" value="Genomic_DNA"/>
</dbReference>
<gene>
    <name evidence="3" type="ORF">MNB_SM-6-1029</name>
</gene>
<feature type="coiled-coil region" evidence="1">
    <location>
        <begin position="43"/>
        <end position="105"/>
    </location>
</feature>
<reference evidence="3" key="1">
    <citation type="submission" date="2016-10" db="EMBL/GenBank/DDBJ databases">
        <authorList>
            <person name="de Groot N.N."/>
        </authorList>
    </citation>
    <scope>NUCLEOTIDE SEQUENCE</scope>
</reference>
<evidence type="ECO:0000256" key="1">
    <source>
        <dbReference type="SAM" id="Coils"/>
    </source>
</evidence>
<keyword evidence="2" id="KW-1133">Transmembrane helix</keyword>